<evidence type="ECO:0000313" key="3">
    <source>
        <dbReference type="Proteomes" id="UP000010959"/>
    </source>
</evidence>
<sequence length="70" mass="7665">MDEAGAIGQSLKAATRLFQIAYIEKVLTEKKGNMTEAAQRLGVHRTNLYRKLKQLGINVPADGDCTSDSQ</sequence>
<dbReference type="Pfam" id="PF02954">
    <property type="entry name" value="HTH_8"/>
    <property type="match status" value="1"/>
</dbReference>
<evidence type="ECO:0000313" key="2">
    <source>
        <dbReference type="EMBL" id="ELP34516.1"/>
    </source>
</evidence>
<dbReference type="PRINTS" id="PR01590">
    <property type="entry name" value="HTHFIS"/>
</dbReference>
<name>L7CNA4_RHOBT</name>
<dbReference type="InterPro" id="IPR002197">
    <property type="entry name" value="HTH_Fis"/>
</dbReference>
<dbReference type="Gene3D" id="1.10.10.60">
    <property type="entry name" value="Homeodomain-like"/>
    <property type="match status" value="1"/>
</dbReference>
<dbReference type="GO" id="GO:0043565">
    <property type="term" value="F:sequence-specific DNA binding"/>
    <property type="evidence" value="ECO:0007669"/>
    <property type="project" value="InterPro"/>
</dbReference>
<accession>L7CNA4</accession>
<dbReference type="SUPFAM" id="SSF46689">
    <property type="entry name" value="Homeodomain-like"/>
    <property type="match status" value="1"/>
</dbReference>
<reference evidence="2 3" key="1">
    <citation type="journal article" date="2013" name="Mar. Genomics">
        <title>Expression of sulfatases in Rhodopirellula baltica and the diversity of sulfatases in the genus Rhodopirellula.</title>
        <authorList>
            <person name="Wegner C.E."/>
            <person name="Richter-Heitmann T."/>
            <person name="Klindworth A."/>
            <person name="Klockow C."/>
            <person name="Richter M."/>
            <person name="Achstetter T."/>
            <person name="Glockner F.O."/>
            <person name="Harder J."/>
        </authorList>
    </citation>
    <scope>NUCLEOTIDE SEQUENCE [LARGE SCALE GENOMIC DNA]</scope>
    <source>
        <strain evidence="2 3">SWK14</strain>
    </source>
</reference>
<evidence type="ECO:0000259" key="1">
    <source>
        <dbReference type="Pfam" id="PF02954"/>
    </source>
</evidence>
<dbReference type="Proteomes" id="UP000010959">
    <property type="component" value="Unassembled WGS sequence"/>
</dbReference>
<organism evidence="2 3">
    <name type="scientific">Rhodopirellula baltica SWK14</name>
    <dbReference type="NCBI Taxonomy" id="993516"/>
    <lineage>
        <taxon>Bacteria</taxon>
        <taxon>Pseudomonadati</taxon>
        <taxon>Planctomycetota</taxon>
        <taxon>Planctomycetia</taxon>
        <taxon>Pirellulales</taxon>
        <taxon>Pirellulaceae</taxon>
        <taxon>Rhodopirellula</taxon>
    </lineage>
</organism>
<dbReference type="PATRIC" id="fig|993516.3.peg.1617"/>
<proteinExistence type="predicted"/>
<gene>
    <name evidence="2" type="ORF">RBSWK_01526</name>
</gene>
<dbReference type="AlphaFoldDB" id="L7CNA4"/>
<comment type="caution">
    <text evidence="2">The sequence shown here is derived from an EMBL/GenBank/DDBJ whole genome shotgun (WGS) entry which is preliminary data.</text>
</comment>
<feature type="domain" description="DNA binding HTH" evidence="1">
    <location>
        <begin position="21"/>
        <end position="55"/>
    </location>
</feature>
<dbReference type="InterPro" id="IPR009057">
    <property type="entry name" value="Homeodomain-like_sf"/>
</dbReference>
<dbReference type="EMBL" id="AMWG01000030">
    <property type="protein sequence ID" value="ELP34516.1"/>
    <property type="molecule type" value="Genomic_DNA"/>
</dbReference>
<protein>
    <submittedName>
        <fullName evidence="2">Two component transcriptional regulator, Fis family</fullName>
    </submittedName>
</protein>